<sequence>MAELNGTNSNDTLVGTAGDDTLSGGNGNDLLRPGSGNNEIDGGAGIDTMAGLGDFSDYTVYRQSTTSVFFSSYKHLTLYSVSNVEYFAFADGVHTLAELVGIAGTARNDMLNGTAGNDTLDGAAGNDTMRGGSGNDEYHVDSSGDVVQESANGGTDRIYSSASYYKMPANVEGLSFSASGAFTAIGNALDNGISTGDGNDYVDGGAGNDSFYTGYGDDTMFGGAGNDGISASSGDDLFDGGAGTDSVYMMAARENYIVRRAGENGLAFTYIGEGAGDGGRTLTVYDVENFYMYGVLHTLAEFQAELPPDGSDSIDGTDGNDTLDGYDGIDTLTGGAGDDTYVVRRTGTLVVENDGEGIDTAKIAYAGAAWHLADFVENGVALAGKLAVAIDGNALDNVLTGNDGNNTLTGNAGNDTLIGGNGSDVLAGGSGDDTYHVDVAGDKVVELANAGKDTVITALAKYALAANVENVKYTGSAAFAGTGNALDNVIDGGDATTSQAIDGAAGSDTYVAAGAYADYQRQLSAANDLVLVKGTQSITLKNIEQVEFSDGVKSLAELTLNVASARNDTLTGTDGNDTLDGLAGADSLLGGDGNDTLVGGKGNDTLDGGAGNDVYSIDAAGDKVLEAADGGYDIVETTVAKITLAANVEELRFTGKVAFTGIGNDLDNVIAGSTGNDKLTGGLGADGFVLGAGNDTITDFASGVDHLVVTRKVGNGDDVIDDAAIQGVTGGFASDAELVIFSQKVASLTTTSAAKAIGSAAEAYATGETALFALHTASTTAVYLFTSKGNDAVVSANELVQIATLTGVVTTGIDDYGFATLS</sequence>
<reference evidence="4 5" key="1">
    <citation type="submission" date="2019-02" db="EMBL/GenBank/DDBJ databases">
        <title>Draft Genome Sequences of Six Type Strains of the Genus Massilia.</title>
        <authorList>
            <person name="Miess H."/>
            <person name="Frediansyhah A."/>
            <person name="Gross H."/>
        </authorList>
    </citation>
    <scope>NUCLEOTIDE SEQUENCE [LARGE SCALE GENOMIC DNA]</scope>
    <source>
        <strain evidence="4 5">DSM 17473</strain>
    </source>
</reference>
<comment type="subcellular location">
    <subcellularLocation>
        <location evidence="1">Secreted</location>
    </subcellularLocation>
</comment>
<dbReference type="InterPro" id="IPR050557">
    <property type="entry name" value="RTX_toxin/Mannuronan_C5-epim"/>
</dbReference>
<dbReference type="InterPro" id="IPR001343">
    <property type="entry name" value="Hemolysn_Ca-bd"/>
</dbReference>
<dbReference type="PRINTS" id="PR00313">
    <property type="entry name" value="CABNDNGRPT"/>
</dbReference>
<accession>A0A4P6KWL8</accession>
<proteinExistence type="predicted"/>
<evidence type="ECO:0000256" key="3">
    <source>
        <dbReference type="SAM" id="MobiDB-lite"/>
    </source>
</evidence>
<dbReference type="PROSITE" id="PS00330">
    <property type="entry name" value="HEMOLYSIN_CALCIUM"/>
    <property type="match status" value="6"/>
</dbReference>
<evidence type="ECO:0000256" key="2">
    <source>
        <dbReference type="ARBA" id="ARBA00022525"/>
    </source>
</evidence>
<gene>
    <name evidence="4" type="ORF">EWM63_10610</name>
</gene>
<dbReference type="AlphaFoldDB" id="A0A4P6KWL8"/>
<evidence type="ECO:0000313" key="5">
    <source>
        <dbReference type="Proteomes" id="UP000290637"/>
    </source>
</evidence>
<feature type="region of interest" description="Disordered" evidence="3">
    <location>
        <begin position="1"/>
        <end position="39"/>
    </location>
</feature>
<dbReference type="GO" id="GO:0005509">
    <property type="term" value="F:calcium ion binding"/>
    <property type="evidence" value="ECO:0007669"/>
    <property type="project" value="InterPro"/>
</dbReference>
<dbReference type="SUPFAM" id="SSF51120">
    <property type="entry name" value="beta-Roll"/>
    <property type="match status" value="5"/>
</dbReference>
<dbReference type="OrthoDB" id="8731939at2"/>
<keyword evidence="2" id="KW-0964">Secreted</keyword>
<name>A0A4P6KWL8_9BURK</name>
<dbReference type="EMBL" id="CP035913">
    <property type="protein sequence ID" value="QBE63357.1"/>
    <property type="molecule type" value="Genomic_DNA"/>
</dbReference>
<protein>
    <submittedName>
        <fullName evidence="4">Calcium-binding protein</fullName>
    </submittedName>
</protein>
<organism evidence="4 5">
    <name type="scientific">Pseudoduganella lutea</name>
    <dbReference type="NCBI Taxonomy" id="321985"/>
    <lineage>
        <taxon>Bacteria</taxon>
        <taxon>Pseudomonadati</taxon>
        <taxon>Pseudomonadota</taxon>
        <taxon>Betaproteobacteria</taxon>
        <taxon>Burkholderiales</taxon>
        <taxon>Oxalobacteraceae</taxon>
        <taxon>Telluria group</taxon>
        <taxon>Pseudoduganella</taxon>
    </lineage>
</organism>
<evidence type="ECO:0000313" key="4">
    <source>
        <dbReference type="EMBL" id="QBE63357.1"/>
    </source>
</evidence>
<dbReference type="Gene3D" id="2.150.10.10">
    <property type="entry name" value="Serralysin-like metalloprotease, C-terminal"/>
    <property type="match status" value="5"/>
</dbReference>
<dbReference type="PANTHER" id="PTHR38340:SF1">
    <property type="entry name" value="S-LAYER PROTEIN"/>
    <property type="match status" value="1"/>
</dbReference>
<dbReference type="InterPro" id="IPR018511">
    <property type="entry name" value="Hemolysin-typ_Ca-bd_CS"/>
</dbReference>
<dbReference type="Proteomes" id="UP000290637">
    <property type="component" value="Chromosome"/>
</dbReference>
<dbReference type="RefSeq" id="WP_130186486.1">
    <property type="nucleotide sequence ID" value="NZ_CP035913.1"/>
</dbReference>
<dbReference type="Pfam" id="PF00353">
    <property type="entry name" value="HemolysinCabind"/>
    <property type="match status" value="7"/>
</dbReference>
<dbReference type="PANTHER" id="PTHR38340">
    <property type="entry name" value="S-LAYER PROTEIN"/>
    <property type="match status" value="1"/>
</dbReference>
<feature type="compositionally biased region" description="Polar residues" evidence="3">
    <location>
        <begin position="1"/>
        <end position="13"/>
    </location>
</feature>
<evidence type="ECO:0000256" key="1">
    <source>
        <dbReference type="ARBA" id="ARBA00004613"/>
    </source>
</evidence>
<dbReference type="InterPro" id="IPR011049">
    <property type="entry name" value="Serralysin-like_metalloprot_C"/>
</dbReference>
<dbReference type="GO" id="GO:0005576">
    <property type="term" value="C:extracellular region"/>
    <property type="evidence" value="ECO:0007669"/>
    <property type="project" value="UniProtKB-SubCell"/>
</dbReference>
<keyword evidence="5" id="KW-1185">Reference proteome</keyword>
<dbReference type="KEGG" id="plue:EWM63_10610"/>